<accession>A0ABU0TJG1</accession>
<dbReference type="Pfam" id="PF00903">
    <property type="entry name" value="Glyoxalase"/>
    <property type="match status" value="1"/>
</dbReference>
<dbReference type="InterPro" id="IPR029068">
    <property type="entry name" value="Glyas_Bleomycin-R_OHBP_Dase"/>
</dbReference>
<keyword evidence="3" id="KW-1185">Reference proteome</keyword>
<dbReference type="InterPro" id="IPR037523">
    <property type="entry name" value="VOC_core"/>
</dbReference>
<dbReference type="GO" id="GO:0016829">
    <property type="term" value="F:lyase activity"/>
    <property type="evidence" value="ECO:0007669"/>
    <property type="project" value="UniProtKB-KW"/>
</dbReference>
<sequence length="148" mass="17165">MANEIFFANNQKYYICYTKSNSNMKARLSDVILYVRDVDHLKKFYTNHFGLEVIEEDPVWALLNAGNISIGLHKMGEQYLQPLPSGHQFDNNTKIVFEIDQDIQAARAEMISNGINMREIKTFDSYDFWLCDGSDPEGNVFQLKSRKK</sequence>
<dbReference type="InterPro" id="IPR004360">
    <property type="entry name" value="Glyas_Fos-R_dOase_dom"/>
</dbReference>
<reference evidence="2 3" key="1">
    <citation type="submission" date="2023-07" db="EMBL/GenBank/DDBJ databases">
        <title>Functional and genomic diversity of the sorghum phyllosphere microbiome.</title>
        <authorList>
            <person name="Shade A."/>
        </authorList>
    </citation>
    <scope>NUCLEOTIDE SEQUENCE [LARGE SCALE GENOMIC DNA]</scope>
    <source>
        <strain evidence="2 3">SORGH_AS_1064</strain>
    </source>
</reference>
<evidence type="ECO:0000313" key="3">
    <source>
        <dbReference type="Proteomes" id="UP001225072"/>
    </source>
</evidence>
<dbReference type="SUPFAM" id="SSF54593">
    <property type="entry name" value="Glyoxalase/Bleomycin resistance protein/Dihydroxybiphenyl dioxygenase"/>
    <property type="match status" value="1"/>
</dbReference>
<proteinExistence type="predicted"/>
<dbReference type="Gene3D" id="3.10.180.10">
    <property type="entry name" value="2,3-Dihydroxybiphenyl 1,2-Dioxygenase, domain 1"/>
    <property type="match status" value="1"/>
</dbReference>
<gene>
    <name evidence="2" type="ORF">QE404_002319</name>
</gene>
<organism evidence="2 3">
    <name type="scientific">Chryseobacterium camelliae</name>
    <dbReference type="NCBI Taxonomy" id="1265445"/>
    <lineage>
        <taxon>Bacteria</taxon>
        <taxon>Pseudomonadati</taxon>
        <taxon>Bacteroidota</taxon>
        <taxon>Flavobacteriia</taxon>
        <taxon>Flavobacteriales</taxon>
        <taxon>Weeksellaceae</taxon>
        <taxon>Chryseobacterium group</taxon>
        <taxon>Chryseobacterium</taxon>
    </lineage>
</organism>
<protein>
    <submittedName>
        <fullName evidence="2">Enzyme related to lactoylglutathione lyase</fullName>
    </submittedName>
</protein>
<dbReference type="EMBL" id="JAUTAL010000001">
    <property type="protein sequence ID" value="MDQ1097172.1"/>
    <property type="molecule type" value="Genomic_DNA"/>
</dbReference>
<keyword evidence="2" id="KW-0456">Lyase</keyword>
<dbReference type="Proteomes" id="UP001225072">
    <property type="component" value="Unassembled WGS sequence"/>
</dbReference>
<dbReference type="PROSITE" id="PS51819">
    <property type="entry name" value="VOC"/>
    <property type="match status" value="1"/>
</dbReference>
<comment type="caution">
    <text evidence="2">The sequence shown here is derived from an EMBL/GenBank/DDBJ whole genome shotgun (WGS) entry which is preliminary data.</text>
</comment>
<feature type="domain" description="VOC" evidence="1">
    <location>
        <begin position="27"/>
        <end position="146"/>
    </location>
</feature>
<evidence type="ECO:0000259" key="1">
    <source>
        <dbReference type="PROSITE" id="PS51819"/>
    </source>
</evidence>
<evidence type="ECO:0000313" key="2">
    <source>
        <dbReference type="EMBL" id="MDQ1097172.1"/>
    </source>
</evidence>
<name>A0ABU0TJG1_9FLAO</name>